<organism evidence="2 3">
    <name type="scientific">Staphylococcus hominis</name>
    <dbReference type="NCBI Taxonomy" id="1290"/>
    <lineage>
        <taxon>Bacteria</taxon>
        <taxon>Bacillati</taxon>
        <taxon>Bacillota</taxon>
        <taxon>Bacilli</taxon>
        <taxon>Bacillales</taxon>
        <taxon>Staphylococcaceae</taxon>
        <taxon>Staphylococcus</taxon>
    </lineage>
</organism>
<dbReference type="SUPFAM" id="SSF52540">
    <property type="entry name" value="P-loop containing nucleoside triphosphate hydrolases"/>
    <property type="match status" value="1"/>
</dbReference>
<gene>
    <name evidence="2" type="primary">mobB</name>
    <name evidence="2" type="ORF">J7T32_001960</name>
</gene>
<reference evidence="2 3" key="1">
    <citation type="submission" date="2022-06" db="EMBL/GenBank/DDBJ databases">
        <title>Staphylococcus hominis ShoR14 genome sequence.</title>
        <authorList>
            <person name="Yeo C.C."/>
            <person name="Chew C.H."/>
            <person name="Che Hamzah A.M."/>
            <person name="Al-Trad E.I."/>
        </authorList>
    </citation>
    <scope>NUCLEOTIDE SEQUENCE [LARGE SCALE GENOMIC DNA]</scope>
    <source>
        <strain evidence="2 3">ShoR14</strain>
    </source>
</reference>
<comment type="caution">
    <text evidence="2">The sequence shown here is derived from an EMBL/GenBank/DDBJ whole genome shotgun (WGS) entry which is preliminary data.</text>
</comment>
<dbReference type="NCBIfam" id="TIGR00176">
    <property type="entry name" value="mobB"/>
    <property type="match status" value="1"/>
</dbReference>
<evidence type="ECO:0000259" key="1">
    <source>
        <dbReference type="Pfam" id="PF03205"/>
    </source>
</evidence>
<evidence type="ECO:0000313" key="3">
    <source>
        <dbReference type="Proteomes" id="UP000665944"/>
    </source>
</evidence>
<dbReference type="Gene3D" id="3.40.50.300">
    <property type="entry name" value="P-loop containing nucleotide triphosphate hydrolases"/>
    <property type="match status" value="1"/>
</dbReference>
<dbReference type="EMBL" id="JAGHKT020000002">
    <property type="protein sequence ID" value="MCM5671532.1"/>
    <property type="molecule type" value="Genomic_DNA"/>
</dbReference>
<sequence>MILQIVGFKDSGKTTLLQQSITFLKSQGYHIVTIKHHGHEKDDITLQSSNVDHMKHFEAGADQSIVQGSAYQQTVTRRNQPSLEQLIKESVTISYDVILVEGFKNEDYDKIVVYKTQEELEELRLLTHVQYFYNYNNENALKNYEQWLLKWMKRKDEHKNETI</sequence>
<name>A0A4Q9WRJ0_STAHO</name>
<feature type="domain" description="Molybdopterin-guanine dinucleotide biosynthesis protein B (MobB)" evidence="1">
    <location>
        <begin position="2"/>
        <end position="123"/>
    </location>
</feature>
<dbReference type="Pfam" id="PF03205">
    <property type="entry name" value="MobB"/>
    <property type="match status" value="1"/>
</dbReference>
<protein>
    <submittedName>
        <fullName evidence="2">Molybdopterin-guanine dinucleotide biosynthesis protein B</fullName>
    </submittedName>
</protein>
<dbReference type="GO" id="GO:0006777">
    <property type="term" value="P:Mo-molybdopterin cofactor biosynthetic process"/>
    <property type="evidence" value="ECO:0007669"/>
    <property type="project" value="InterPro"/>
</dbReference>
<proteinExistence type="predicted"/>
<dbReference type="GO" id="GO:0005525">
    <property type="term" value="F:GTP binding"/>
    <property type="evidence" value="ECO:0007669"/>
    <property type="project" value="InterPro"/>
</dbReference>
<keyword evidence="3" id="KW-1185">Reference proteome</keyword>
<dbReference type="AlphaFoldDB" id="A0A4Q9WRJ0"/>
<dbReference type="InterPro" id="IPR004435">
    <property type="entry name" value="MobB_dom"/>
</dbReference>
<dbReference type="InterPro" id="IPR052539">
    <property type="entry name" value="MGD_biosynthesis_adapter"/>
</dbReference>
<dbReference type="InterPro" id="IPR027417">
    <property type="entry name" value="P-loop_NTPase"/>
</dbReference>
<dbReference type="PANTHER" id="PTHR40072">
    <property type="entry name" value="MOLYBDOPTERIN-GUANINE DINUCLEOTIDE BIOSYNTHESIS ADAPTER PROTEIN-RELATED"/>
    <property type="match status" value="1"/>
</dbReference>
<dbReference type="PANTHER" id="PTHR40072:SF1">
    <property type="entry name" value="MOLYBDOPTERIN-GUANINE DINUCLEOTIDE BIOSYNTHESIS ADAPTER PROTEIN"/>
    <property type="match status" value="1"/>
</dbReference>
<evidence type="ECO:0000313" key="2">
    <source>
        <dbReference type="EMBL" id="MCM5671532.1"/>
    </source>
</evidence>
<dbReference type="Proteomes" id="UP000665944">
    <property type="component" value="Unassembled WGS sequence"/>
</dbReference>
<accession>A0A4Q9WRJ0</accession>
<dbReference type="RefSeq" id="WP_017174864.1">
    <property type="nucleotide sequence ID" value="NZ_CABMJU010000060.1"/>
</dbReference>